<feature type="compositionally biased region" description="Low complexity" evidence="5">
    <location>
        <begin position="126"/>
        <end position="140"/>
    </location>
</feature>
<proteinExistence type="inferred from homology"/>
<dbReference type="InterPro" id="IPR000582">
    <property type="entry name" value="Acyl-CoA-binding_protein"/>
</dbReference>
<feature type="compositionally biased region" description="Polar residues" evidence="5">
    <location>
        <begin position="532"/>
        <end position="545"/>
    </location>
</feature>
<dbReference type="Proteomes" id="UP001489004">
    <property type="component" value="Unassembled WGS sequence"/>
</dbReference>
<evidence type="ECO:0000256" key="3">
    <source>
        <dbReference type="ARBA" id="ARBA00022737"/>
    </source>
</evidence>
<feature type="compositionally biased region" description="Low complexity" evidence="5">
    <location>
        <begin position="492"/>
        <end position="528"/>
    </location>
</feature>
<protein>
    <recommendedName>
        <fullName evidence="6">ACB domain-containing protein</fullName>
    </recommendedName>
</protein>
<dbReference type="Pfam" id="PF00887">
    <property type="entry name" value="ACBP"/>
    <property type="match status" value="1"/>
</dbReference>
<evidence type="ECO:0000259" key="6">
    <source>
        <dbReference type="PROSITE" id="PS51228"/>
    </source>
</evidence>
<comment type="caution">
    <text evidence="7">The sequence shown here is derived from an EMBL/GenBank/DDBJ whole genome shotgun (WGS) entry which is preliminary data.</text>
</comment>
<dbReference type="SUPFAM" id="SSF50965">
    <property type="entry name" value="Galactose oxidase, central domain"/>
    <property type="match status" value="1"/>
</dbReference>
<keyword evidence="4" id="KW-0446">Lipid-binding</keyword>
<feature type="region of interest" description="Disordered" evidence="5">
    <location>
        <begin position="207"/>
        <end position="234"/>
    </location>
</feature>
<dbReference type="PANTHER" id="PTHR46093:SF3">
    <property type="entry name" value="ACYL-COA-BINDING DOMAIN-CONTAINING PROTEIN 4"/>
    <property type="match status" value="1"/>
</dbReference>
<evidence type="ECO:0000313" key="7">
    <source>
        <dbReference type="EMBL" id="KAK9814161.1"/>
    </source>
</evidence>
<dbReference type="Gene3D" id="1.20.80.10">
    <property type="match status" value="1"/>
</dbReference>
<feature type="domain" description="ACB" evidence="6">
    <location>
        <begin position="24"/>
        <end position="112"/>
    </location>
</feature>
<dbReference type="AlphaFoldDB" id="A0AAW1PXN5"/>
<name>A0AAW1PXN5_9CHLO</name>
<organism evidence="7 8">
    <name type="scientific">[Myrmecia] bisecta</name>
    <dbReference type="NCBI Taxonomy" id="41462"/>
    <lineage>
        <taxon>Eukaryota</taxon>
        <taxon>Viridiplantae</taxon>
        <taxon>Chlorophyta</taxon>
        <taxon>core chlorophytes</taxon>
        <taxon>Trebouxiophyceae</taxon>
        <taxon>Trebouxiales</taxon>
        <taxon>Trebouxiaceae</taxon>
        <taxon>Myrmecia</taxon>
    </lineage>
</organism>
<dbReference type="PROSITE" id="PS51228">
    <property type="entry name" value="ACB_2"/>
    <property type="match status" value="1"/>
</dbReference>
<dbReference type="InterPro" id="IPR035984">
    <property type="entry name" value="Acyl-CoA-binding_sf"/>
</dbReference>
<dbReference type="Gene3D" id="2.120.10.80">
    <property type="entry name" value="Kelch-type beta propeller"/>
    <property type="match status" value="2"/>
</dbReference>
<dbReference type="InterPro" id="IPR014352">
    <property type="entry name" value="FERM/acyl-CoA-bd_prot_sf"/>
</dbReference>
<dbReference type="SUPFAM" id="SSF47027">
    <property type="entry name" value="Acyl-CoA binding protein"/>
    <property type="match status" value="1"/>
</dbReference>
<accession>A0AAW1PXN5</accession>
<keyword evidence="8" id="KW-1185">Reference proteome</keyword>
<feature type="compositionally biased region" description="Polar residues" evidence="5">
    <location>
        <begin position="141"/>
        <end position="152"/>
    </location>
</feature>
<dbReference type="Pfam" id="PF24681">
    <property type="entry name" value="Kelch_KLHDC2_KLHL20_DRC7"/>
    <property type="match status" value="2"/>
</dbReference>
<evidence type="ECO:0000256" key="4">
    <source>
        <dbReference type="ARBA" id="ARBA00023121"/>
    </source>
</evidence>
<keyword evidence="3" id="KW-0677">Repeat</keyword>
<dbReference type="EMBL" id="JALJOR010000007">
    <property type="protein sequence ID" value="KAK9814161.1"/>
    <property type="molecule type" value="Genomic_DNA"/>
</dbReference>
<feature type="compositionally biased region" description="Basic and acidic residues" evidence="5">
    <location>
        <begin position="1"/>
        <end position="12"/>
    </location>
</feature>
<feature type="region of interest" description="Disordered" evidence="5">
    <location>
        <begin position="1"/>
        <end position="22"/>
    </location>
</feature>
<dbReference type="InterPro" id="IPR015915">
    <property type="entry name" value="Kelch-typ_b-propeller"/>
</dbReference>
<evidence type="ECO:0000256" key="2">
    <source>
        <dbReference type="ARBA" id="ARBA00022441"/>
    </source>
</evidence>
<keyword evidence="2" id="KW-0880">Kelch repeat</keyword>
<dbReference type="GO" id="GO:0000062">
    <property type="term" value="F:fatty-acyl-CoA binding"/>
    <property type="evidence" value="ECO:0007669"/>
    <property type="project" value="InterPro"/>
</dbReference>
<feature type="region of interest" description="Disordered" evidence="5">
    <location>
        <begin position="482"/>
        <end position="556"/>
    </location>
</feature>
<dbReference type="InterPro" id="IPR056819">
    <property type="entry name" value="ACBP4-6_C"/>
</dbReference>
<feature type="region of interest" description="Disordered" evidence="5">
    <location>
        <begin position="118"/>
        <end position="166"/>
    </location>
</feature>
<evidence type="ECO:0000256" key="1">
    <source>
        <dbReference type="ARBA" id="ARBA00005567"/>
    </source>
</evidence>
<dbReference type="Pfam" id="PF24922">
    <property type="entry name" value="ACBP4_C"/>
    <property type="match status" value="1"/>
</dbReference>
<evidence type="ECO:0000313" key="8">
    <source>
        <dbReference type="Proteomes" id="UP001489004"/>
    </source>
</evidence>
<comment type="similarity">
    <text evidence="1">Belongs to the ACBP family.</text>
</comment>
<feature type="compositionally biased region" description="Pro residues" evidence="5">
    <location>
        <begin position="215"/>
        <end position="234"/>
    </location>
</feature>
<dbReference type="InterPro" id="IPR011043">
    <property type="entry name" value="Gal_Oxase/kelch_b-propeller"/>
</dbReference>
<evidence type="ECO:0000256" key="5">
    <source>
        <dbReference type="SAM" id="MobiDB-lite"/>
    </source>
</evidence>
<sequence length="677" mass="71726">MATHGASDHGSEKPSPPATCTLPYPDRFNSAVAFTEHPPPGARSLSDEVQLVLYALKQQAQQGPCTEPKPWGWNVVESAKWQAWSQLDQMSAVEAMRLFVRIIDEEQPDWWELSQRRPAEKLSTPKSPAAAAANGGPSAKQQALQDTPQGETWFTPRVNGSKRPPPRYEHAVAAIGHSMYVVGGNCGGRYLNDVWILNLDSLTWTAVGPSSKSGTPPPSSDPHSTPPPPPPPLPPCAGHVLIPWGSNLLCIGGHTKAKDALSEMAVRVLDTHAMVWSVLTPRGTAPPSRGGHTGTLIGNKVYILGGEDIARRPQGNLFILDLAEMAWMTAETRGVAPSPRSAHVAAALANRYLLVFGGGSVAHCYNDLHCLDTETMEWSQPPVEGPLPPARAGHAGDVLKGRWYITGGGNNTSGCTETVCVDLTQLGSGPLRWQTVANAALRDPIASEGLSVLAVPAAACLLAFGGYNGKYHNTLQSFRPKVAAEPARPRSPTKAAPQAAKAAAAPSSPQNARPAAASSPRAISTSSPQRPQPQENGAVSASANPNDRPPVKSELQRKLDLKTAELAAVRREAAAAVQEASAAKEAAAHELALMRRQLAGAQASLADAEKAAEDAQGALGAEQSKVFKLEVAVAELRKQLEGIAELQREVDHYRKQIQEAEANKGKGGGIWGYISGQ</sequence>
<dbReference type="PANTHER" id="PTHR46093">
    <property type="entry name" value="ACYL-COA-BINDING DOMAIN-CONTAINING PROTEIN 5"/>
    <property type="match status" value="1"/>
</dbReference>
<reference evidence="7 8" key="1">
    <citation type="journal article" date="2024" name="Nat. Commun.">
        <title>Phylogenomics reveals the evolutionary origins of lichenization in chlorophyte algae.</title>
        <authorList>
            <person name="Puginier C."/>
            <person name="Libourel C."/>
            <person name="Otte J."/>
            <person name="Skaloud P."/>
            <person name="Haon M."/>
            <person name="Grisel S."/>
            <person name="Petersen M."/>
            <person name="Berrin J.G."/>
            <person name="Delaux P.M."/>
            <person name="Dal Grande F."/>
            <person name="Keller J."/>
        </authorList>
    </citation>
    <scope>NUCLEOTIDE SEQUENCE [LARGE SCALE GENOMIC DNA]</scope>
    <source>
        <strain evidence="7 8">SAG 2043</strain>
    </source>
</reference>
<gene>
    <name evidence="7" type="ORF">WJX72_001384</name>
</gene>